<evidence type="ECO:0000313" key="2">
    <source>
        <dbReference type="Proteomes" id="UP000237105"/>
    </source>
</evidence>
<proteinExistence type="predicted"/>
<evidence type="ECO:0000313" key="1">
    <source>
        <dbReference type="EMBL" id="PON39695.1"/>
    </source>
</evidence>
<dbReference type="AlphaFoldDB" id="A0A2P5AT36"/>
<protein>
    <submittedName>
        <fullName evidence="1">Uncharacterized protein</fullName>
    </submittedName>
</protein>
<dbReference type="Proteomes" id="UP000237105">
    <property type="component" value="Unassembled WGS sequence"/>
</dbReference>
<sequence>MTTFNSVKMGLRYIYLDDPCDETNPTGLVRGRMVIGIVAGDEKSDSAFWSFSGIAGDGGDWGQAAELWRRTRRLRRLVAWADDSVATLAAV</sequence>
<name>A0A2P5AT36_PARAD</name>
<reference evidence="2" key="1">
    <citation type="submission" date="2016-06" db="EMBL/GenBank/DDBJ databases">
        <title>Parallel loss of symbiosis genes in relatives of nitrogen-fixing non-legume Parasponia.</title>
        <authorList>
            <person name="Van Velzen R."/>
            <person name="Holmer R."/>
            <person name="Bu F."/>
            <person name="Rutten L."/>
            <person name="Van Zeijl A."/>
            <person name="Liu W."/>
            <person name="Santuari L."/>
            <person name="Cao Q."/>
            <person name="Sharma T."/>
            <person name="Shen D."/>
            <person name="Roswanjaya Y."/>
            <person name="Wardhani T."/>
            <person name="Kalhor M.S."/>
            <person name="Jansen J."/>
            <person name="Van den Hoogen J."/>
            <person name="Gungor B."/>
            <person name="Hartog M."/>
            <person name="Hontelez J."/>
            <person name="Verver J."/>
            <person name="Yang W.-C."/>
            <person name="Schijlen E."/>
            <person name="Repin R."/>
            <person name="Schilthuizen M."/>
            <person name="Schranz E."/>
            <person name="Heidstra R."/>
            <person name="Miyata K."/>
            <person name="Fedorova E."/>
            <person name="Kohlen W."/>
            <person name="Bisseling T."/>
            <person name="Smit S."/>
            <person name="Geurts R."/>
        </authorList>
    </citation>
    <scope>NUCLEOTIDE SEQUENCE [LARGE SCALE GENOMIC DNA]</scope>
    <source>
        <strain evidence="2">cv. WU1-14</strain>
    </source>
</reference>
<comment type="caution">
    <text evidence="1">The sequence shown here is derived from an EMBL/GenBank/DDBJ whole genome shotgun (WGS) entry which is preliminary data.</text>
</comment>
<keyword evidence="2" id="KW-1185">Reference proteome</keyword>
<gene>
    <name evidence="1" type="ORF">PanWU01x14_303350</name>
</gene>
<accession>A0A2P5AT36</accession>
<dbReference type="EMBL" id="JXTB01000458">
    <property type="protein sequence ID" value="PON39695.1"/>
    <property type="molecule type" value="Genomic_DNA"/>
</dbReference>
<organism evidence="1 2">
    <name type="scientific">Parasponia andersonii</name>
    <name type="common">Sponia andersonii</name>
    <dbReference type="NCBI Taxonomy" id="3476"/>
    <lineage>
        <taxon>Eukaryota</taxon>
        <taxon>Viridiplantae</taxon>
        <taxon>Streptophyta</taxon>
        <taxon>Embryophyta</taxon>
        <taxon>Tracheophyta</taxon>
        <taxon>Spermatophyta</taxon>
        <taxon>Magnoliopsida</taxon>
        <taxon>eudicotyledons</taxon>
        <taxon>Gunneridae</taxon>
        <taxon>Pentapetalae</taxon>
        <taxon>rosids</taxon>
        <taxon>fabids</taxon>
        <taxon>Rosales</taxon>
        <taxon>Cannabaceae</taxon>
        <taxon>Parasponia</taxon>
    </lineage>
</organism>